<evidence type="ECO:0000313" key="3">
    <source>
        <dbReference type="Proteomes" id="UP001642540"/>
    </source>
</evidence>
<dbReference type="Pfam" id="PF03184">
    <property type="entry name" value="DDE_1"/>
    <property type="match status" value="1"/>
</dbReference>
<feature type="domain" description="DDE-1" evidence="1">
    <location>
        <begin position="323"/>
        <end position="445"/>
    </location>
</feature>
<keyword evidence="3" id="KW-1185">Reference proteome</keyword>
<reference evidence="2 3" key="1">
    <citation type="submission" date="2024-08" db="EMBL/GenBank/DDBJ databases">
        <authorList>
            <person name="Cucini C."/>
            <person name="Frati F."/>
        </authorList>
    </citation>
    <scope>NUCLEOTIDE SEQUENCE [LARGE SCALE GENOMIC DNA]</scope>
</reference>
<gene>
    <name evidence="2" type="ORF">ODALV1_LOCUS28305</name>
</gene>
<evidence type="ECO:0000259" key="1">
    <source>
        <dbReference type="Pfam" id="PF03184"/>
    </source>
</evidence>
<accession>A0ABP1S0Z6</accession>
<protein>
    <recommendedName>
        <fullName evidence="1">DDE-1 domain-containing protein</fullName>
    </recommendedName>
</protein>
<comment type="caution">
    <text evidence="2">The sequence shown here is derived from an EMBL/GenBank/DDBJ whole genome shotgun (WGS) entry which is preliminary data.</text>
</comment>
<proteinExistence type="predicted"/>
<dbReference type="Proteomes" id="UP001642540">
    <property type="component" value="Unassembled WGS sequence"/>
</dbReference>
<organism evidence="2 3">
    <name type="scientific">Orchesella dallaii</name>
    <dbReference type="NCBI Taxonomy" id="48710"/>
    <lineage>
        <taxon>Eukaryota</taxon>
        <taxon>Metazoa</taxon>
        <taxon>Ecdysozoa</taxon>
        <taxon>Arthropoda</taxon>
        <taxon>Hexapoda</taxon>
        <taxon>Collembola</taxon>
        <taxon>Entomobryomorpha</taxon>
        <taxon>Entomobryoidea</taxon>
        <taxon>Orchesellidae</taxon>
        <taxon>Orchesellinae</taxon>
        <taxon>Orchesella</taxon>
    </lineage>
</organism>
<sequence>MDICPVVIVGRVLELIKEKYAGRSESKPNEKEELVAQQMVDCLHGFVTDSLFEDDEALEEIPDSQVSSYSQQLIVDDGGKEVRPKFMDNCSLQRKTEILKLIADHPNWSVSTIQRNGGKEFKHAKYKKRWEEHIKRGGTRFEQWRYIDEYTYGRFVDARKELKCIKESNLKLWAAEAAQSFRDASFKFKASSFWIAKFKEKHSISSRKITKLVSKREVASMESILEAATKFQQTIKRISPQYPSHLVLNTDQVGFMYELTGNRTLSHTGEKLTVACATSPTNLATHSYTCQYVISLAGTIVGDVFLCLQERTARLSETVKKKLFAAPNVTITCSSSGKLTTSLYEYFLDNVILTNVREDFLYIIDSWAGQTNVTSYNDRFDSEDSVSCNLKLIPKKCTSLCQPLDTTFHRQLKYFARAIFAETMMNYSSNLNPADEITTRNNIIRLHSLLHNQFSAPIFVPMIKYCWFSSGLTDEKPLFKSVREACFQFEISESVTCCKEKCKNPRFLKCSHCRDILCFACFFYEFHYHFN</sequence>
<name>A0ABP1S0Z6_9HEXA</name>
<dbReference type="EMBL" id="CAXLJM020000137">
    <property type="protein sequence ID" value="CAL8140481.1"/>
    <property type="molecule type" value="Genomic_DNA"/>
</dbReference>
<evidence type="ECO:0000313" key="2">
    <source>
        <dbReference type="EMBL" id="CAL8140481.1"/>
    </source>
</evidence>
<dbReference type="InterPro" id="IPR004875">
    <property type="entry name" value="DDE_SF_endonuclease_dom"/>
</dbReference>